<dbReference type="PANTHER" id="PTHR42951">
    <property type="entry name" value="METALLO-BETA-LACTAMASE DOMAIN-CONTAINING"/>
    <property type="match status" value="1"/>
</dbReference>
<dbReference type="InterPro" id="IPR001279">
    <property type="entry name" value="Metallo-B-lactamas"/>
</dbReference>
<dbReference type="InterPro" id="IPR036866">
    <property type="entry name" value="RibonucZ/Hydroxyglut_hydro"/>
</dbReference>
<keyword evidence="3" id="KW-1185">Reference proteome</keyword>
<sequence length="238" mass="25262">MNLGPHLHRIGNDIVAAYLVDLPDGITVIDAGLPGHWHDLRAELAAMGRSVDDIRGLILTHGDSDHLGFAERLRRDHGVPVYVHAADADRARGGEKPKNEIGPKRIGPMLGFFAYALRKGGMRTTYVTEVIDVADGDVLPLPGAPRIIGMPGHSPGSIAIHVPLAEAVFVGDALTTRHVLTGRTGGQPAPFTDEPSLALESLARIEDIDASWVLPGHGTPWHGSPRDLVAAVRSAAAE</sequence>
<dbReference type="Gene3D" id="3.60.15.10">
    <property type="entry name" value="Ribonuclease Z/Hydroxyacylglutathione hydrolase-like"/>
    <property type="match status" value="1"/>
</dbReference>
<dbReference type="InterPro" id="IPR050855">
    <property type="entry name" value="NDM-1-like"/>
</dbReference>
<reference evidence="3" key="1">
    <citation type="journal article" date="2019" name="Int. J. Syst. Evol. Microbiol.">
        <title>The Global Catalogue of Microorganisms (GCM) 10K type strain sequencing project: providing services to taxonomists for standard genome sequencing and annotation.</title>
        <authorList>
            <consortium name="The Broad Institute Genomics Platform"/>
            <consortium name="The Broad Institute Genome Sequencing Center for Infectious Disease"/>
            <person name="Wu L."/>
            <person name="Ma J."/>
        </authorList>
    </citation>
    <scope>NUCLEOTIDE SEQUENCE [LARGE SCALE GENOMIC DNA]</scope>
    <source>
        <strain evidence="3">JCM 14901</strain>
    </source>
</reference>
<dbReference type="Pfam" id="PF00753">
    <property type="entry name" value="Lactamase_B"/>
    <property type="match status" value="1"/>
</dbReference>
<dbReference type="CDD" id="cd07721">
    <property type="entry name" value="yflN-like_MBL-fold"/>
    <property type="match status" value="1"/>
</dbReference>
<dbReference type="SUPFAM" id="SSF56281">
    <property type="entry name" value="Metallo-hydrolase/oxidoreductase"/>
    <property type="match status" value="1"/>
</dbReference>
<feature type="domain" description="Metallo-beta-lactamase" evidence="1">
    <location>
        <begin position="14"/>
        <end position="217"/>
    </location>
</feature>
<accession>A0ABP5BQ94</accession>
<name>A0ABP5BQ94_9MICO</name>
<dbReference type="EMBL" id="BAAAOG010000001">
    <property type="protein sequence ID" value="GAA1949588.1"/>
    <property type="molecule type" value="Genomic_DNA"/>
</dbReference>
<evidence type="ECO:0000313" key="2">
    <source>
        <dbReference type="EMBL" id="GAA1949588.1"/>
    </source>
</evidence>
<dbReference type="SMART" id="SM00849">
    <property type="entry name" value="Lactamase_B"/>
    <property type="match status" value="1"/>
</dbReference>
<dbReference type="RefSeq" id="WP_344091707.1">
    <property type="nucleotide sequence ID" value="NZ_BAAAOG010000001.1"/>
</dbReference>
<evidence type="ECO:0000259" key="1">
    <source>
        <dbReference type="SMART" id="SM00849"/>
    </source>
</evidence>
<dbReference type="Proteomes" id="UP001499933">
    <property type="component" value="Unassembled WGS sequence"/>
</dbReference>
<evidence type="ECO:0000313" key="3">
    <source>
        <dbReference type="Proteomes" id="UP001499933"/>
    </source>
</evidence>
<proteinExistence type="predicted"/>
<protein>
    <submittedName>
        <fullName evidence="2">MBL fold metallo-hydrolase</fullName>
    </submittedName>
</protein>
<dbReference type="PANTHER" id="PTHR42951:SF17">
    <property type="entry name" value="METALLO-BETA-LACTAMASE DOMAIN-CONTAINING PROTEIN"/>
    <property type="match status" value="1"/>
</dbReference>
<gene>
    <name evidence="2" type="ORF">GCM10009776_09490</name>
</gene>
<organism evidence="2 3">
    <name type="scientific">Microbacterium deminutum</name>
    <dbReference type="NCBI Taxonomy" id="344164"/>
    <lineage>
        <taxon>Bacteria</taxon>
        <taxon>Bacillati</taxon>
        <taxon>Actinomycetota</taxon>
        <taxon>Actinomycetes</taxon>
        <taxon>Micrococcales</taxon>
        <taxon>Microbacteriaceae</taxon>
        <taxon>Microbacterium</taxon>
    </lineage>
</organism>
<comment type="caution">
    <text evidence="2">The sequence shown here is derived from an EMBL/GenBank/DDBJ whole genome shotgun (WGS) entry which is preliminary data.</text>
</comment>